<name>A0A1I8PK05_STOCA</name>
<evidence type="ECO:0000256" key="6">
    <source>
        <dbReference type="ARBA" id="ARBA00022741"/>
    </source>
</evidence>
<dbReference type="Gene3D" id="3.30.70.1230">
    <property type="entry name" value="Nucleotide cyclase"/>
    <property type="match status" value="2"/>
</dbReference>
<evidence type="ECO:0000256" key="5">
    <source>
        <dbReference type="ARBA" id="ARBA00022723"/>
    </source>
</evidence>
<evidence type="ECO:0000259" key="15">
    <source>
        <dbReference type="PROSITE" id="PS50125"/>
    </source>
</evidence>
<protein>
    <recommendedName>
        <fullName evidence="3">adenylate cyclase</fullName>
        <ecNumber evidence="3">4.6.1.1</ecNumber>
    </recommendedName>
</protein>
<keyword evidence="7" id="KW-0067">ATP-binding</keyword>
<evidence type="ECO:0000256" key="1">
    <source>
        <dbReference type="ARBA" id="ARBA00001593"/>
    </source>
</evidence>
<feature type="region of interest" description="Disordered" evidence="12">
    <location>
        <begin position="324"/>
        <end position="364"/>
    </location>
</feature>
<dbReference type="PANTHER" id="PTHR45627">
    <property type="entry name" value="ADENYLATE CYCLASE TYPE 1"/>
    <property type="match status" value="1"/>
</dbReference>
<feature type="region of interest" description="Disordered" evidence="12">
    <location>
        <begin position="271"/>
        <end position="296"/>
    </location>
</feature>
<reference evidence="16" key="1">
    <citation type="submission" date="2020-05" db="UniProtKB">
        <authorList>
            <consortium name="EnsemblMetazoa"/>
        </authorList>
    </citation>
    <scope>IDENTIFICATION</scope>
    <source>
        <strain evidence="16">USDA</strain>
    </source>
</reference>
<dbReference type="PROSITE" id="PS50125">
    <property type="entry name" value="GUANYLATE_CYCLASE_2"/>
    <property type="match status" value="2"/>
</dbReference>
<feature type="chain" id="PRO_5009326787" description="adenylate cyclase" evidence="14">
    <location>
        <begin position="33"/>
        <end position="908"/>
    </location>
</feature>
<dbReference type="GO" id="GO:0005524">
    <property type="term" value="F:ATP binding"/>
    <property type="evidence" value="ECO:0007669"/>
    <property type="project" value="UniProtKB-KW"/>
</dbReference>
<dbReference type="InterPro" id="IPR032628">
    <property type="entry name" value="AC_N"/>
</dbReference>
<keyword evidence="4 13" id="KW-0812">Transmembrane</keyword>
<dbReference type="Pfam" id="PF16214">
    <property type="entry name" value="AC_N"/>
    <property type="match status" value="1"/>
</dbReference>
<evidence type="ECO:0000256" key="2">
    <source>
        <dbReference type="ARBA" id="ARBA00004141"/>
    </source>
</evidence>
<evidence type="ECO:0000313" key="16">
    <source>
        <dbReference type="EnsemblMetazoa" id="SCAU008814-PA"/>
    </source>
</evidence>
<evidence type="ECO:0000256" key="11">
    <source>
        <dbReference type="ARBA" id="ARBA00023239"/>
    </source>
</evidence>
<comment type="subcellular location">
    <subcellularLocation>
        <location evidence="2">Membrane</location>
        <topology evidence="2">Multi-pass membrane protein</topology>
    </subcellularLocation>
</comment>
<evidence type="ECO:0000256" key="4">
    <source>
        <dbReference type="ARBA" id="ARBA00022692"/>
    </source>
</evidence>
<sequence>MLYQRYFLRMNQSNTTHILVLLLALILALSSAHIVYKTMQVRHSCNTVTIFSNIDMNDTINGYATLGAPGLASVNASSINYATMPHVPQSDFQANSIRPERDKQVVGELADNDATSGVQRMEMPHHLPLKSKTDTVAMWHAIDGDEATTTSTMLQNDARILMAYSNYSANVAEADQASGYSDVDDGIDDDEHENVAKFKTSAKTVTSLQQQQQQLHHRHYPSSQEMKSSLATQLFKRRKRKYLNRHLLKHRSRLKRHAMKEEPTARKLTTYQRESVGKHRISKQENYQQKPSHHSIRQGLRHFADHHADQHQHVDVVEVPASHYNTNTRNDENYAKSRREHTKRKWKQMSRTSQHGHEEAAASKWTANRRQTVGQLSYGNNFEVNDDSLISSEGLHKEHGHQHTKGTAGARRAQRNKRHERNENVVNASAMEEQNKGVMNSDNDSGDMVKLKFQEQQHQPPGNSHLLNHQSHREHQHHHHHHHQHHQHRQQKQPFLQQDTDTPKENDDDDDDDDGDLRHTKGFDEPSTMRQEKISENNNLDIGTHDDIDIFPSTMSSWAFGDVATTTNPNSAYPNSGVKDTLALPATIDNSNDFVSHIMAEMPTSHNDTLPVEEESNPGTSSSLHAVAYRPTAADDHNNNNNDNGNDNGNQIDFILTVIGEIDEKMWVLLIVMTICVLVYSVLLCILSKPAMNEIFLVLVSYVIVGTFVAIQIAVGYATIPSFFYLEIFSFSFVSSHTTIRLLPCFRITSVTDADAGDALPDLPFAKHKERLLLSVLPRHVAMEMKDDIAGQPRDTQFHKIYIQRHENVRFDRLAAEHHCLRIKLLGDCYYCVSGLPEPRPDHAHCAVEMGLDMIDAIAFDRLAAEHHCLRIKLLGDCYYCVSGLPEPRPDHAHCAVEMGLDMIDAIA</sequence>
<feature type="compositionally biased region" description="Polar residues" evidence="12">
    <location>
        <begin position="456"/>
        <end position="468"/>
    </location>
</feature>
<dbReference type="CDD" id="cd07302">
    <property type="entry name" value="CHD"/>
    <property type="match status" value="1"/>
</dbReference>
<evidence type="ECO:0000256" key="13">
    <source>
        <dbReference type="SAM" id="Phobius"/>
    </source>
</evidence>
<dbReference type="GO" id="GO:0035556">
    <property type="term" value="P:intracellular signal transduction"/>
    <property type="evidence" value="ECO:0007669"/>
    <property type="project" value="InterPro"/>
</dbReference>
<dbReference type="PANTHER" id="PTHR45627:SF16">
    <property type="entry name" value="ADENYLATE CYCLASE"/>
    <property type="match status" value="1"/>
</dbReference>
<evidence type="ECO:0000256" key="10">
    <source>
        <dbReference type="ARBA" id="ARBA00023136"/>
    </source>
</evidence>
<dbReference type="InterPro" id="IPR029787">
    <property type="entry name" value="Nucleotide_cyclase"/>
</dbReference>
<comment type="catalytic activity">
    <reaction evidence="1">
        <text>ATP = 3',5'-cyclic AMP + diphosphate</text>
        <dbReference type="Rhea" id="RHEA:15389"/>
        <dbReference type="ChEBI" id="CHEBI:30616"/>
        <dbReference type="ChEBI" id="CHEBI:33019"/>
        <dbReference type="ChEBI" id="CHEBI:58165"/>
        <dbReference type="EC" id="4.6.1.1"/>
    </reaction>
</comment>
<evidence type="ECO:0000256" key="7">
    <source>
        <dbReference type="ARBA" id="ARBA00022840"/>
    </source>
</evidence>
<feature type="transmembrane region" description="Helical" evidence="13">
    <location>
        <begin position="695"/>
        <end position="717"/>
    </location>
</feature>
<keyword evidence="14" id="KW-0732">Signal</keyword>
<dbReference type="EC" id="4.6.1.1" evidence="3"/>
<keyword evidence="6" id="KW-0547">Nucleotide-binding</keyword>
<keyword evidence="8" id="KW-0460">Magnesium</keyword>
<dbReference type="VEuPathDB" id="VectorBase:SCAU008814"/>
<dbReference type="AlphaFoldDB" id="A0A1I8PK05"/>
<keyword evidence="9 13" id="KW-1133">Transmembrane helix</keyword>
<organism evidence="16 17">
    <name type="scientific">Stomoxys calcitrans</name>
    <name type="common">Stable fly</name>
    <name type="synonym">Conops calcitrans</name>
    <dbReference type="NCBI Taxonomy" id="35570"/>
    <lineage>
        <taxon>Eukaryota</taxon>
        <taxon>Metazoa</taxon>
        <taxon>Ecdysozoa</taxon>
        <taxon>Arthropoda</taxon>
        <taxon>Hexapoda</taxon>
        <taxon>Insecta</taxon>
        <taxon>Pterygota</taxon>
        <taxon>Neoptera</taxon>
        <taxon>Endopterygota</taxon>
        <taxon>Diptera</taxon>
        <taxon>Brachycera</taxon>
        <taxon>Muscomorpha</taxon>
        <taxon>Muscoidea</taxon>
        <taxon>Muscidae</taxon>
        <taxon>Stomoxys</taxon>
    </lineage>
</organism>
<keyword evidence="17" id="KW-1185">Reference proteome</keyword>
<gene>
    <name evidence="16" type="primary">106092268</name>
</gene>
<dbReference type="GO" id="GO:0007189">
    <property type="term" value="P:adenylate cyclase-activating G protein-coupled receptor signaling pathway"/>
    <property type="evidence" value="ECO:0007669"/>
    <property type="project" value="TreeGrafter"/>
</dbReference>
<evidence type="ECO:0000256" key="3">
    <source>
        <dbReference type="ARBA" id="ARBA00012201"/>
    </source>
</evidence>
<dbReference type="GO" id="GO:0046872">
    <property type="term" value="F:metal ion binding"/>
    <property type="evidence" value="ECO:0007669"/>
    <property type="project" value="UniProtKB-KW"/>
</dbReference>
<evidence type="ECO:0000313" key="17">
    <source>
        <dbReference type="Proteomes" id="UP000095300"/>
    </source>
</evidence>
<evidence type="ECO:0000256" key="12">
    <source>
        <dbReference type="SAM" id="MobiDB-lite"/>
    </source>
</evidence>
<feature type="transmembrane region" description="Helical" evidence="13">
    <location>
        <begin position="666"/>
        <end position="688"/>
    </location>
</feature>
<dbReference type="GO" id="GO:0009190">
    <property type="term" value="P:cyclic nucleotide biosynthetic process"/>
    <property type="evidence" value="ECO:0007669"/>
    <property type="project" value="InterPro"/>
</dbReference>
<feature type="signal peptide" evidence="14">
    <location>
        <begin position="1"/>
        <end position="32"/>
    </location>
</feature>
<feature type="compositionally biased region" description="Basic residues" evidence="12">
    <location>
        <begin position="338"/>
        <end position="348"/>
    </location>
</feature>
<dbReference type="InterPro" id="IPR001054">
    <property type="entry name" value="A/G_cyclase"/>
</dbReference>
<evidence type="ECO:0000256" key="8">
    <source>
        <dbReference type="ARBA" id="ARBA00022842"/>
    </source>
</evidence>
<dbReference type="Proteomes" id="UP000095300">
    <property type="component" value="Unassembled WGS sequence"/>
</dbReference>
<feature type="domain" description="Guanylate cyclase" evidence="15">
    <location>
        <begin position="860"/>
        <end position="908"/>
    </location>
</feature>
<dbReference type="SUPFAM" id="SSF55073">
    <property type="entry name" value="Nucleotide cyclase"/>
    <property type="match status" value="2"/>
</dbReference>
<accession>A0A1I8PK05</accession>
<dbReference type="STRING" id="35570.A0A1I8PK05"/>
<keyword evidence="5" id="KW-0479">Metal-binding</keyword>
<proteinExistence type="predicted"/>
<evidence type="ECO:0000256" key="9">
    <source>
        <dbReference type="ARBA" id="ARBA00022989"/>
    </source>
</evidence>
<feature type="region of interest" description="Disordered" evidence="12">
    <location>
        <begin position="395"/>
        <end position="544"/>
    </location>
</feature>
<evidence type="ECO:0000256" key="14">
    <source>
        <dbReference type="SAM" id="SignalP"/>
    </source>
</evidence>
<dbReference type="Pfam" id="PF00211">
    <property type="entry name" value="Guanylate_cyc"/>
    <property type="match status" value="2"/>
</dbReference>
<dbReference type="EnsemblMetazoa" id="SCAU008814-RA">
    <property type="protein sequence ID" value="SCAU008814-PA"/>
    <property type="gene ID" value="SCAU008814"/>
</dbReference>
<feature type="compositionally biased region" description="Acidic residues" evidence="12">
    <location>
        <begin position="506"/>
        <end position="515"/>
    </location>
</feature>
<dbReference type="GO" id="GO:0005886">
    <property type="term" value="C:plasma membrane"/>
    <property type="evidence" value="ECO:0007669"/>
    <property type="project" value="TreeGrafter"/>
</dbReference>
<keyword evidence="11" id="KW-0456">Lyase</keyword>
<feature type="compositionally biased region" description="Basic residues" evidence="12">
    <location>
        <begin position="470"/>
        <end position="491"/>
    </location>
</feature>
<keyword evidence="10 13" id="KW-0472">Membrane</keyword>
<feature type="domain" description="Guanylate cyclase" evidence="15">
    <location>
        <begin position="810"/>
        <end position="858"/>
    </location>
</feature>
<dbReference type="GO" id="GO:0004016">
    <property type="term" value="F:adenylate cyclase activity"/>
    <property type="evidence" value="ECO:0007669"/>
    <property type="project" value="UniProtKB-EC"/>
</dbReference>